<name>A0AAN8XDT5_HALRR</name>
<keyword evidence="1" id="KW-0862">Zinc</keyword>
<dbReference type="SMART" id="SM00355">
    <property type="entry name" value="ZnF_C2H2"/>
    <property type="match status" value="1"/>
</dbReference>
<evidence type="ECO:0000313" key="5">
    <source>
        <dbReference type="Proteomes" id="UP001381693"/>
    </source>
</evidence>
<dbReference type="Gene3D" id="3.30.160.60">
    <property type="entry name" value="Classic Zinc Finger"/>
    <property type="match status" value="1"/>
</dbReference>
<keyword evidence="1" id="KW-0863">Zinc-finger</keyword>
<dbReference type="SUPFAM" id="SSF57667">
    <property type="entry name" value="beta-beta-alpha zinc fingers"/>
    <property type="match status" value="1"/>
</dbReference>
<comment type="caution">
    <text evidence="4">The sequence shown here is derived from an EMBL/GenBank/DDBJ whole genome shotgun (WGS) entry which is preliminary data.</text>
</comment>
<dbReference type="InterPro" id="IPR013087">
    <property type="entry name" value="Znf_C2H2_type"/>
</dbReference>
<dbReference type="PROSITE" id="PS00028">
    <property type="entry name" value="ZINC_FINGER_C2H2_1"/>
    <property type="match status" value="1"/>
</dbReference>
<feature type="region of interest" description="Disordered" evidence="2">
    <location>
        <begin position="47"/>
        <end position="107"/>
    </location>
</feature>
<gene>
    <name evidence="4" type="ORF">SK128_021661</name>
</gene>
<evidence type="ECO:0000259" key="3">
    <source>
        <dbReference type="PROSITE" id="PS50157"/>
    </source>
</evidence>
<evidence type="ECO:0000256" key="1">
    <source>
        <dbReference type="PROSITE-ProRule" id="PRU00042"/>
    </source>
</evidence>
<keyword evidence="1" id="KW-0479">Metal-binding</keyword>
<feature type="domain" description="C2H2-type" evidence="3">
    <location>
        <begin position="21"/>
        <end position="48"/>
    </location>
</feature>
<feature type="compositionally biased region" description="Acidic residues" evidence="2">
    <location>
        <begin position="222"/>
        <end position="231"/>
    </location>
</feature>
<protein>
    <recommendedName>
        <fullName evidence="3">C2H2-type domain-containing protein</fullName>
    </recommendedName>
</protein>
<dbReference type="InterPro" id="IPR036236">
    <property type="entry name" value="Znf_C2H2_sf"/>
</dbReference>
<dbReference type="GO" id="GO:0008270">
    <property type="term" value="F:zinc ion binding"/>
    <property type="evidence" value="ECO:0007669"/>
    <property type="project" value="UniProtKB-KW"/>
</dbReference>
<evidence type="ECO:0000313" key="4">
    <source>
        <dbReference type="EMBL" id="KAK7082306.1"/>
    </source>
</evidence>
<dbReference type="Proteomes" id="UP001381693">
    <property type="component" value="Unassembled WGS sequence"/>
</dbReference>
<keyword evidence="5" id="KW-1185">Reference proteome</keyword>
<feature type="compositionally biased region" description="Low complexity" evidence="2">
    <location>
        <begin position="63"/>
        <end position="73"/>
    </location>
</feature>
<accession>A0AAN8XDT5</accession>
<organism evidence="4 5">
    <name type="scientific">Halocaridina rubra</name>
    <name type="common">Hawaiian red shrimp</name>
    <dbReference type="NCBI Taxonomy" id="373956"/>
    <lineage>
        <taxon>Eukaryota</taxon>
        <taxon>Metazoa</taxon>
        <taxon>Ecdysozoa</taxon>
        <taxon>Arthropoda</taxon>
        <taxon>Crustacea</taxon>
        <taxon>Multicrustacea</taxon>
        <taxon>Malacostraca</taxon>
        <taxon>Eumalacostraca</taxon>
        <taxon>Eucarida</taxon>
        <taxon>Decapoda</taxon>
        <taxon>Pleocyemata</taxon>
        <taxon>Caridea</taxon>
        <taxon>Atyoidea</taxon>
        <taxon>Atyidae</taxon>
        <taxon>Halocaridina</taxon>
    </lineage>
</organism>
<sequence length="281" mass="31965">MSKKETEIIVEDDELEDGSIFVCFMCEKEFSKVSALKEHMQCHQNMPELSKDLPSRRRGRGRGTCNNSSSRGLSRGRGGGRSQGQGKRSTVTMPMEIKKEEPDTNEVVYIKDKPQNNKDYSSMMKAQRIRHYIQSRLMNSEKDVQKRPASFEEEGNYGLGVQLGEDEIMMVPSHSKKSVPAVLKAEPDGFFVPPQKSSAPSAKKIKLRKKLIVQEVVYEEVEVDEDEDDSMELPPTIERIPPPSQTKAQRGRPKKSQKVVTPKEEEDEDEEEEMIEVKMIS</sequence>
<dbReference type="AlphaFoldDB" id="A0AAN8XDT5"/>
<evidence type="ECO:0000256" key="2">
    <source>
        <dbReference type="SAM" id="MobiDB-lite"/>
    </source>
</evidence>
<proteinExistence type="predicted"/>
<feature type="compositionally biased region" description="Acidic residues" evidence="2">
    <location>
        <begin position="264"/>
        <end position="274"/>
    </location>
</feature>
<feature type="region of interest" description="Disordered" evidence="2">
    <location>
        <begin position="222"/>
        <end position="281"/>
    </location>
</feature>
<reference evidence="4 5" key="1">
    <citation type="submission" date="2023-11" db="EMBL/GenBank/DDBJ databases">
        <title>Halocaridina rubra genome assembly.</title>
        <authorList>
            <person name="Smith C."/>
        </authorList>
    </citation>
    <scope>NUCLEOTIDE SEQUENCE [LARGE SCALE GENOMIC DNA]</scope>
    <source>
        <strain evidence="4">EP-1</strain>
        <tissue evidence="4">Whole</tissue>
    </source>
</reference>
<dbReference type="PROSITE" id="PS50157">
    <property type="entry name" value="ZINC_FINGER_C2H2_2"/>
    <property type="match status" value="1"/>
</dbReference>
<dbReference type="EMBL" id="JAXCGZ010004087">
    <property type="protein sequence ID" value="KAK7082306.1"/>
    <property type="molecule type" value="Genomic_DNA"/>
</dbReference>